<evidence type="ECO:0000313" key="4">
    <source>
        <dbReference type="Proteomes" id="UP000006056"/>
    </source>
</evidence>
<dbReference type="GO" id="GO:0005886">
    <property type="term" value="C:plasma membrane"/>
    <property type="evidence" value="ECO:0007669"/>
    <property type="project" value="TreeGrafter"/>
</dbReference>
<gene>
    <name evidence="3" type="ordered locus">Terro_1251</name>
</gene>
<dbReference type="PANTHER" id="PTHR32309">
    <property type="entry name" value="TYROSINE-PROTEIN KINASE"/>
    <property type="match status" value="1"/>
</dbReference>
<dbReference type="AlphaFoldDB" id="I3ZE93"/>
<feature type="coiled-coil region" evidence="1">
    <location>
        <begin position="174"/>
        <end position="201"/>
    </location>
</feature>
<accession>I3ZE93</accession>
<feature type="transmembrane region" description="Helical" evidence="2">
    <location>
        <begin position="21"/>
        <end position="42"/>
    </location>
</feature>
<keyword evidence="1" id="KW-0175">Coiled coil</keyword>
<proteinExistence type="predicted"/>
<keyword evidence="2" id="KW-1133">Transmembrane helix</keyword>
<reference evidence="3 4" key="1">
    <citation type="submission" date="2012-06" db="EMBL/GenBank/DDBJ databases">
        <title>Complete genome of Terriglobus roseus DSM 18391.</title>
        <authorList>
            <consortium name="US DOE Joint Genome Institute (JGI-PGF)"/>
            <person name="Lucas S."/>
            <person name="Copeland A."/>
            <person name="Lapidus A."/>
            <person name="Glavina del Rio T."/>
            <person name="Dalin E."/>
            <person name="Tice H."/>
            <person name="Bruce D."/>
            <person name="Goodwin L."/>
            <person name="Pitluck S."/>
            <person name="Peters L."/>
            <person name="Mikhailova N."/>
            <person name="Munk A.C.C."/>
            <person name="Kyrpides N."/>
            <person name="Mavromatis K."/>
            <person name="Ivanova N."/>
            <person name="Brettin T."/>
            <person name="Detter J.C."/>
            <person name="Han C."/>
            <person name="Larimer F."/>
            <person name="Land M."/>
            <person name="Hauser L."/>
            <person name="Markowitz V."/>
            <person name="Cheng J.-F."/>
            <person name="Hugenholtz P."/>
            <person name="Woyke T."/>
            <person name="Wu D."/>
            <person name="Brambilla E."/>
            <person name="Klenk H.-P."/>
            <person name="Eisen J.A."/>
        </authorList>
    </citation>
    <scope>NUCLEOTIDE SEQUENCE [LARGE SCALE GENOMIC DNA]</scope>
    <source>
        <strain evidence="4">DSM 18391 / NRRL B-41598 / KBS 63</strain>
    </source>
</reference>
<sequence length="493" mass="55503">MASDAMSPVDRIYSLVQAMRYRLRLILLVFAIILCASVTFVMRMPNVYRSETQILVDPQRISDKYVSGVVTADASQRLDTLSQQILSSSRLDAIIQEYKLFPKLRDSTSREELIERMRKNIGIQLKHNAEGLSAFSLSYTGESAEEVATVANRLAESFISWNLHDREQEALGTTKFLENELHSTKMELDRLEERLRIYKMEHLGELPDQMQANMQTLARLQVELQANTEAQSRLDHEAILSGSMGTDSSAKRGDTNTPTLRQRLYAERATAQSELAELRRHYTDRFPDVARKQADIRALDERIATLPQARVEAAAAAPDPEDGSATHLQLIRRDRARLESVGRNIEASIQRYQRRIDSEPLREQEISQLSRDYNTTRDHYNVLLEKTYSAQMAAQLEREQQGGSFTMLDRARIPDAPVGPKRVPLLFGSFFAALAASLAVGFLAESMDRTLKSEAELHDCLPMVPVLGTTPNIRPASTGRALTTTTRLSLGGH</sequence>
<keyword evidence="2" id="KW-0472">Membrane</keyword>
<dbReference type="EMBL" id="CP003379">
    <property type="protein sequence ID" value="AFL87561.1"/>
    <property type="molecule type" value="Genomic_DNA"/>
</dbReference>
<keyword evidence="4" id="KW-1185">Reference proteome</keyword>
<dbReference type="HOGENOM" id="CLU_009912_5_1_0"/>
<evidence type="ECO:0000256" key="1">
    <source>
        <dbReference type="SAM" id="Coils"/>
    </source>
</evidence>
<dbReference type="STRING" id="926566.Terro_1251"/>
<organism evidence="3 4">
    <name type="scientific">Terriglobus roseus (strain DSM 18391 / NRRL B-41598 / KBS 63)</name>
    <dbReference type="NCBI Taxonomy" id="926566"/>
    <lineage>
        <taxon>Bacteria</taxon>
        <taxon>Pseudomonadati</taxon>
        <taxon>Acidobacteriota</taxon>
        <taxon>Terriglobia</taxon>
        <taxon>Terriglobales</taxon>
        <taxon>Acidobacteriaceae</taxon>
        <taxon>Terriglobus</taxon>
    </lineage>
</organism>
<dbReference type="GO" id="GO:0004713">
    <property type="term" value="F:protein tyrosine kinase activity"/>
    <property type="evidence" value="ECO:0007669"/>
    <property type="project" value="TreeGrafter"/>
</dbReference>
<keyword evidence="2" id="KW-0812">Transmembrane</keyword>
<dbReference type="RefSeq" id="WP_014785130.1">
    <property type="nucleotide sequence ID" value="NC_018014.1"/>
</dbReference>
<dbReference type="eggNOG" id="COG3206">
    <property type="taxonomic scope" value="Bacteria"/>
</dbReference>
<protein>
    <submittedName>
        <fullName evidence="3">Uncharacterized protein involved in exopolysaccharide biosynthesis</fullName>
    </submittedName>
</protein>
<dbReference type="KEGG" id="trs:Terro_1251"/>
<name>I3ZE93_TERRK</name>
<evidence type="ECO:0000256" key="2">
    <source>
        <dbReference type="SAM" id="Phobius"/>
    </source>
</evidence>
<evidence type="ECO:0000313" key="3">
    <source>
        <dbReference type="EMBL" id="AFL87561.1"/>
    </source>
</evidence>
<dbReference type="PANTHER" id="PTHR32309:SF13">
    <property type="entry name" value="FERRIC ENTEROBACTIN TRANSPORT PROTEIN FEPE"/>
    <property type="match status" value="1"/>
</dbReference>
<dbReference type="InterPro" id="IPR050445">
    <property type="entry name" value="Bact_polysacc_biosynth/exp"/>
</dbReference>
<dbReference type="OrthoDB" id="9795292at2"/>
<dbReference type="Proteomes" id="UP000006056">
    <property type="component" value="Chromosome"/>
</dbReference>
<feature type="transmembrane region" description="Helical" evidence="2">
    <location>
        <begin position="425"/>
        <end position="444"/>
    </location>
</feature>